<feature type="region of interest" description="Disordered" evidence="1">
    <location>
        <begin position="134"/>
        <end position="154"/>
    </location>
</feature>
<keyword evidence="3" id="KW-1185">Reference proteome</keyword>
<dbReference type="Proteomes" id="UP001054837">
    <property type="component" value="Unassembled WGS sequence"/>
</dbReference>
<name>A0AAV4W5Z3_9ARAC</name>
<comment type="caution">
    <text evidence="2">The sequence shown here is derived from an EMBL/GenBank/DDBJ whole genome shotgun (WGS) entry which is preliminary data.</text>
</comment>
<gene>
    <name evidence="2" type="ORF">CDAR_416231</name>
</gene>
<dbReference type="EMBL" id="BPLQ01014154">
    <property type="protein sequence ID" value="GIY77668.1"/>
    <property type="molecule type" value="Genomic_DNA"/>
</dbReference>
<sequence length="154" mass="16955">MADDNLFSCATRLNSNSFLIGVLGKEWVGILTAYSNFSDSKLRTTFIRGWLVTAHLHQLGWFYSAAPPFPPSKDSAPLNQTPRLFCGVTDNTTNFARALKKEGGRKRHPIPVIPWVRWIPLSVLPPAGAQVGRQAPAEHLQKQSSSSLVEDSLA</sequence>
<proteinExistence type="predicted"/>
<dbReference type="AlphaFoldDB" id="A0AAV4W5Z3"/>
<evidence type="ECO:0000313" key="3">
    <source>
        <dbReference type="Proteomes" id="UP001054837"/>
    </source>
</evidence>
<reference evidence="2 3" key="1">
    <citation type="submission" date="2021-06" db="EMBL/GenBank/DDBJ databases">
        <title>Caerostris darwini draft genome.</title>
        <authorList>
            <person name="Kono N."/>
            <person name="Arakawa K."/>
        </authorList>
    </citation>
    <scope>NUCLEOTIDE SEQUENCE [LARGE SCALE GENOMIC DNA]</scope>
</reference>
<feature type="compositionally biased region" description="Polar residues" evidence="1">
    <location>
        <begin position="142"/>
        <end position="154"/>
    </location>
</feature>
<evidence type="ECO:0000256" key="1">
    <source>
        <dbReference type="SAM" id="MobiDB-lite"/>
    </source>
</evidence>
<protein>
    <submittedName>
        <fullName evidence="2">Uncharacterized protein</fullName>
    </submittedName>
</protein>
<accession>A0AAV4W5Z3</accession>
<organism evidence="2 3">
    <name type="scientific">Caerostris darwini</name>
    <dbReference type="NCBI Taxonomy" id="1538125"/>
    <lineage>
        <taxon>Eukaryota</taxon>
        <taxon>Metazoa</taxon>
        <taxon>Ecdysozoa</taxon>
        <taxon>Arthropoda</taxon>
        <taxon>Chelicerata</taxon>
        <taxon>Arachnida</taxon>
        <taxon>Araneae</taxon>
        <taxon>Araneomorphae</taxon>
        <taxon>Entelegynae</taxon>
        <taxon>Araneoidea</taxon>
        <taxon>Araneidae</taxon>
        <taxon>Caerostris</taxon>
    </lineage>
</organism>
<evidence type="ECO:0000313" key="2">
    <source>
        <dbReference type="EMBL" id="GIY77668.1"/>
    </source>
</evidence>